<feature type="transmembrane region" description="Helical" evidence="9">
    <location>
        <begin position="41"/>
        <end position="60"/>
    </location>
</feature>
<dbReference type="Proteomes" id="UP000549394">
    <property type="component" value="Unassembled WGS sequence"/>
</dbReference>
<dbReference type="Gene3D" id="4.10.81.10">
    <property type="entry name" value="Cytochrome c oxidase, subunit 8"/>
    <property type="match status" value="1"/>
</dbReference>
<evidence type="ECO:0000256" key="3">
    <source>
        <dbReference type="ARBA" id="ARBA00010117"/>
    </source>
</evidence>
<dbReference type="InterPro" id="IPR003205">
    <property type="entry name" value="Cyt_c_oxidase_su8"/>
</dbReference>
<keyword evidence="11" id="KW-1185">Reference proteome</keyword>
<evidence type="ECO:0000256" key="7">
    <source>
        <dbReference type="ARBA" id="ARBA00023128"/>
    </source>
</evidence>
<evidence type="ECO:0000256" key="6">
    <source>
        <dbReference type="ARBA" id="ARBA00022989"/>
    </source>
</evidence>
<evidence type="ECO:0000256" key="5">
    <source>
        <dbReference type="ARBA" id="ARBA00022792"/>
    </source>
</evidence>
<reference evidence="10 11" key="1">
    <citation type="submission" date="2020-08" db="EMBL/GenBank/DDBJ databases">
        <authorList>
            <person name="Hejnol A."/>
        </authorList>
    </citation>
    <scope>NUCLEOTIDE SEQUENCE [LARGE SCALE GENOMIC DNA]</scope>
</reference>
<comment type="similarity">
    <text evidence="3">Belongs to the cytochrome c oxidase VIII family.</text>
</comment>
<evidence type="ECO:0000256" key="1">
    <source>
        <dbReference type="ARBA" id="ARBA00004434"/>
    </source>
</evidence>
<keyword evidence="7" id="KW-0496">Mitochondrion</keyword>
<evidence type="ECO:0000313" key="11">
    <source>
        <dbReference type="Proteomes" id="UP000549394"/>
    </source>
</evidence>
<accession>A0A7I8W6W6</accession>
<dbReference type="PANTHER" id="PTHR16717:SF5">
    <property type="entry name" value="CYTOCHROME C OXIDASE SUBUNIT 8, ISOFORM A"/>
    <property type="match status" value="1"/>
</dbReference>
<dbReference type="PANTHER" id="PTHR16717">
    <property type="entry name" value="CYTOCHROME C OXIDASE POLYPEPTIDE VIII"/>
    <property type="match status" value="1"/>
</dbReference>
<dbReference type="OrthoDB" id="6093252at2759"/>
<comment type="subcellular location">
    <subcellularLocation>
        <location evidence="1">Mitochondrion inner membrane</location>
        <topology evidence="1">Single-pass membrane protein</topology>
    </subcellularLocation>
</comment>
<protein>
    <submittedName>
        <fullName evidence="10">DgyrCDS12244</fullName>
    </submittedName>
</protein>
<dbReference type="UniPathway" id="UPA00705"/>
<name>A0A7I8W6W6_9ANNE</name>
<organism evidence="10 11">
    <name type="scientific">Dimorphilus gyrociliatus</name>
    <dbReference type="NCBI Taxonomy" id="2664684"/>
    <lineage>
        <taxon>Eukaryota</taxon>
        <taxon>Metazoa</taxon>
        <taxon>Spiralia</taxon>
        <taxon>Lophotrochozoa</taxon>
        <taxon>Annelida</taxon>
        <taxon>Polychaeta</taxon>
        <taxon>Polychaeta incertae sedis</taxon>
        <taxon>Dinophilidae</taxon>
        <taxon>Dimorphilus</taxon>
    </lineage>
</organism>
<keyword evidence="4 9" id="KW-0812">Transmembrane</keyword>
<evidence type="ECO:0000313" key="10">
    <source>
        <dbReference type="EMBL" id="CAD5123935.1"/>
    </source>
</evidence>
<evidence type="ECO:0000256" key="4">
    <source>
        <dbReference type="ARBA" id="ARBA00022692"/>
    </source>
</evidence>
<dbReference type="InterPro" id="IPR036548">
    <property type="entry name" value="Cyt_c_oxidase_su8_sf"/>
</dbReference>
<dbReference type="Pfam" id="PF02285">
    <property type="entry name" value="COX8"/>
    <property type="match status" value="1"/>
</dbReference>
<gene>
    <name evidence="10" type="ORF">DGYR_LOCUS11562</name>
</gene>
<dbReference type="EMBL" id="CAJFCJ010000019">
    <property type="protein sequence ID" value="CAD5123935.1"/>
    <property type="molecule type" value="Genomic_DNA"/>
</dbReference>
<keyword evidence="6 9" id="KW-1133">Transmembrane helix</keyword>
<evidence type="ECO:0000256" key="2">
    <source>
        <dbReference type="ARBA" id="ARBA00004673"/>
    </source>
</evidence>
<dbReference type="GO" id="GO:0006123">
    <property type="term" value="P:mitochondrial electron transport, cytochrome c to oxygen"/>
    <property type="evidence" value="ECO:0007669"/>
    <property type="project" value="InterPro"/>
</dbReference>
<evidence type="ECO:0000256" key="8">
    <source>
        <dbReference type="ARBA" id="ARBA00023136"/>
    </source>
</evidence>
<keyword evidence="8 9" id="KW-0472">Membrane</keyword>
<dbReference type="GO" id="GO:0005743">
    <property type="term" value="C:mitochondrial inner membrane"/>
    <property type="evidence" value="ECO:0007669"/>
    <property type="project" value="UniProtKB-SubCell"/>
</dbReference>
<comment type="pathway">
    <text evidence="2">Energy metabolism; oxidative phosphorylation.</text>
</comment>
<dbReference type="AlphaFoldDB" id="A0A7I8W6W6"/>
<keyword evidence="5" id="KW-0999">Mitochondrion inner membrane</keyword>
<comment type="caution">
    <text evidence="10">The sequence shown here is derived from an EMBL/GenBank/DDBJ whole genome shotgun (WGS) entry which is preliminary data.</text>
</comment>
<dbReference type="GO" id="GO:0045277">
    <property type="term" value="C:respiratory chain complex IV"/>
    <property type="evidence" value="ECO:0007669"/>
    <property type="project" value="InterPro"/>
</dbReference>
<sequence length="72" mass="7889">MSAILRQSVRRMEPLVKSSFVQKATVISGPPRVRVSFAEKATLGTVMIIGVVAPMGYVLANLKGYRERPEAE</sequence>
<dbReference type="SUPFAM" id="SSF81431">
    <property type="entry name" value="Mitochondrial cytochrome c oxidase subunit VIIIb (aka IX)"/>
    <property type="match status" value="1"/>
</dbReference>
<evidence type="ECO:0000256" key="9">
    <source>
        <dbReference type="SAM" id="Phobius"/>
    </source>
</evidence>
<proteinExistence type="inferred from homology"/>